<proteinExistence type="predicted"/>
<reference evidence="1" key="1">
    <citation type="submission" date="2018-02" db="EMBL/GenBank/DDBJ databases">
        <title>Rhizophora mucronata_Transcriptome.</title>
        <authorList>
            <person name="Meera S.P."/>
            <person name="Sreeshan A."/>
            <person name="Augustine A."/>
        </authorList>
    </citation>
    <scope>NUCLEOTIDE SEQUENCE</scope>
    <source>
        <tissue evidence="1">Leaf</tissue>
    </source>
</reference>
<evidence type="ECO:0000313" key="1">
    <source>
        <dbReference type="EMBL" id="MBX46858.1"/>
    </source>
</evidence>
<name>A0A2P2NWE9_RHIMU</name>
<accession>A0A2P2NWE9</accession>
<protein>
    <submittedName>
        <fullName evidence="1">Uncharacterized protein</fullName>
    </submittedName>
</protein>
<dbReference type="EMBL" id="GGEC01066374">
    <property type="protein sequence ID" value="MBX46858.1"/>
    <property type="molecule type" value="Transcribed_RNA"/>
</dbReference>
<sequence>MTSHNDRHEWIKGVAARNSNSKIEVYITYRHVLLSPLV</sequence>
<organism evidence="1">
    <name type="scientific">Rhizophora mucronata</name>
    <name type="common">Asiatic mangrove</name>
    <dbReference type="NCBI Taxonomy" id="61149"/>
    <lineage>
        <taxon>Eukaryota</taxon>
        <taxon>Viridiplantae</taxon>
        <taxon>Streptophyta</taxon>
        <taxon>Embryophyta</taxon>
        <taxon>Tracheophyta</taxon>
        <taxon>Spermatophyta</taxon>
        <taxon>Magnoliopsida</taxon>
        <taxon>eudicotyledons</taxon>
        <taxon>Gunneridae</taxon>
        <taxon>Pentapetalae</taxon>
        <taxon>rosids</taxon>
        <taxon>fabids</taxon>
        <taxon>Malpighiales</taxon>
        <taxon>Rhizophoraceae</taxon>
        <taxon>Rhizophora</taxon>
    </lineage>
</organism>
<dbReference type="AlphaFoldDB" id="A0A2P2NWE9"/>